<accession>A0ACD1GI32</accession>
<reference evidence="1" key="1">
    <citation type="submission" date="2018-02" db="EMBL/GenBank/DDBJ databases">
        <title>The genomes of Aspergillus section Nigri reveals drivers in fungal speciation.</title>
        <authorList>
            <consortium name="DOE Joint Genome Institute"/>
            <person name="Vesth T.C."/>
            <person name="Nybo J."/>
            <person name="Theobald S."/>
            <person name="Brandl J."/>
            <person name="Frisvad J.C."/>
            <person name="Nielsen K.F."/>
            <person name="Lyhne E.K."/>
            <person name="Kogle M.E."/>
            <person name="Kuo A."/>
            <person name="Riley R."/>
            <person name="Clum A."/>
            <person name="Nolan M."/>
            <person name="Lipzen A."/>
            <person name="Salamov A."/>
            <person name="Henrissat B."/>
            <person name="Wiebenga A."/>
            <person name="De vries R.P."/>
            <person name="Grigoriev I.V."/>
            <person name="Mortensen U.H."/>
            <person name="Andersen M.R."/>
            <person name="Baker S.E."/>
        </authorList>
    </citation>
    <scope>NUCLEOTIDE SEQUENCE</scope>
    <source>
        <strain evidence="1">CBS 621.78</strain>
    </source>
</reference>
<gene>
    <name evidence="1" type="ORF">BO95DRAFT_355673</name>
</gene>
<dbReference type="EMBL" id="KZ825321">
    <property type="protein sequence ID" value="RAH48905.1"/>
    <property type="molecule type" value="Genomic_DNA"/>
</dbReference>
<evidence type="ECO:0000313" key="2">
    <source>
        <dbReference type="Proteomes" id="UP000249057"/>
    </source>
</evidence>
<keyword evidence="2" id="KW-1185">Reference proteome</keyword>
<sequence>MDPEIPKLSFDLVIVGAGVAGCVLASRISHARPHLRILLLEAGVDKDDRVLPTLGIMGGFDSTLEWNYRSVPQARGFGGEVVNLTSGKIVGGGSAVNYQTFTRGPAVDYDQWAELVQDPRWSWSSLLPYFKKSETWFPSADLRERGLPTTNLHGHDGPIKVSHATNSGRPRNYPLRETSRRFHELRGCQHALDINGGNPEGYAEAFNSTYEGLRSYAAGYVLGENVTLWTRSLVEKVVVEQGAAKGVVVLRPVGDTDTHERFYVEASKEVILSAGAQSSPKILLLSGIGPTAELARHQIPPIVDLPVGRNYADHPAIFTYWAIDLPNAVLGDGEMQGPDLDWTAGLPYDWISFAPADQGTRELARQFLPADQYQRYSAPGKLQVEAFTVYTSVDTCTRTPLAPGWPGKRVFSIAHILVDPVSRGTVTLRSADPTDPPILDPNLLASPVDRSALYECVRSCARAIQAVEGLNAVEWGVEDALRGDWSDEAIESRARRMGAGTVFHPSGTCAMGQVVDGDCRVLGVEGLRVVDAGVIPIPLAAHYQAPMYGVAERVSYFLLMSWGILTC</sequence>
<evidence type="ECO:0000313" key="1">
    <source>
        <dbReference type="EMBL" id="RAH48905.1"/>
    </source>
</evidence>
<name>A0ACD1GI32_9EURO</name>
<dbReference type="Proteomes" id="UP000249057">
    <property type="component" value="Unassembled WGS sequence"/>
</dbReference>
<organism evidence="1 2">
    <name type="scientific">Aspergillus brunneoviolaceus CBS 621.78</name>
    <dbReference type="NCBI Taxonomy" id="1450534"/>
    <lineage>
        <taxon>Eukaryota</taxon>
        <taxon>Fungi</taxon>
        <taxon>Dikarya</taxon>
        <taxon>Ascomycota</taxon>
        <taxon>Pezizomycotina</taxon>
        <taxon>Eurotiomycetes</taxon>
        <taxon>Eurotiomycetidae</taxon>
        <taxon>Eurotiales</taxon>
        <taxon>Aspergillaceae</taxon>
        <taxon>Aspergillus</taxon>
        <taxon>Aspergillus subgen. Circumdati</taxon>
    </lineage>
</organism>
<proteinExistence type="predicted"/>
<protein>
    <submittedName>
        <fullName evidence="1">Glucose dehydrogenase</fullName>
    </submittedName>
</protein>